<dbReference type="EMBL" id="SBKN01000001">
    <property type="protein sequence ID" value="RXR23889.1"/>
    <property type="molecule type" value="Genomic_DNA"/>
</dbReference>
<protein>
    <recommendedName>
        <fullName evidence="3">Tetratricopeptide repeat protein</fullName>
    </recommendedName>
</protein>
<gene>
    <name evidence="1" type="ORF">EQG61_00165</name>
</gene>
<evidence type="ECO:0000313" key="2">
    <source>
        <dbReference type="Proteomes" id="UP000289857"/>
    </source>
</evidence>
<name>A0A4Q1KBN2_9FLAO</name>
<proteinExistence type="predicted"/>
<keyword evidence="2" id="KW-1185">Reference proteome</keyword>
<sequence>MNTTDYTYLINKPYAINERQFQEMEAILESFPYFQSARVLRLKHLYNQDSFRYNNALKVAAAYTTDRSVLFDFITGDHFVTVDNTLYDRKVAELLNMDVIDLEIVEPISMPEQPLNTIEQSLRTSIKQSGETEKEIAVSPEEKLGIGKPLEFNPSEKHSFQEWLQLSRLKPIERKEMSPPTPIQTPETDERKKKLDLIDKFIETNPKIPAVSKDSLPSAKLAENEDKSYLMTETLAKVYLEQKKYQRAIQAYEILILKYPEKSSFFADRIEEIKLIQQNNN</sequence>
<evidence type="ECO:0000313" key="1">
    <source>
        <dbReference type="EMBL" id="RXR23889.1"/>
    </source>
</evidence>
<dbReference type="InterPro" id="IPR011990">
    <property type="entry name" value="TPR-like_helical_dom_sf"/>
</dbReference>
<dbReference type="Proteomes" id="UP000289857">
    <property type="component" value="Unassembled WGS sequence"/>
</dbReference>
<comment type="caution">
    <text evidence="1">The sequence shown here is derived from an EMBL/GenBank/DDBJ whole genome shotgun (WGS) entry which is preliminary data.</text>
</comment>
<reference evidence="2" key="1">
    <citation type="submission" date="2019-01" db="EMBL/GenBank/DDBJ databases">
        <title>Cytophagaceae bacterium strain CAR-16.</title>
        <authorList>
            <person name="Chen W.-M."/>
        </authorList>
    </citation>
    <scope>NUCLEOTIDE SEQUENCE [LARGE SCALE GENOMIC DNA]</scope>
    <source>
        <strain evidence="2">WWJ-16</strain>
    </source>
</reference>
<dbReference type="Gene3D" id="1.25.40.10">
    <property type="entry name" value="Tetratricopeptide repeat domain"/>
    <property type="match status" value="1"/>
</dbReference>
<evidence type="ECO:0008006" key="3">
    <source>
        <dbReference type="Google" id="ProtNLM"/>
    </source>
</evidence>
<dbReference type="OrthoDB" id="594666at2"/>
<dbReference type="AlphaFoldDB" id="A0A4Q1KBN2"/>
<dbReference type="RefSeq" id="WP_129459856.1">
    <property type="nucleotide sequence ID" value="NZ_SBKN01000001.1"/>
</dbReference>
<accession>A0A4Q1KBN2</accession>
<organism evidence="1 2">
    <name type="scientific">Flavobacterium stagni</name>
    <dbReference type="NCBI Taxonomy" id="2506421"/>
    <lineage>
        <taxon>Bacteria</taxon>
        <taxon>Pseudomonadati</taxon>
        <taxon>Bacteroidota</taxon>
        <taxon>Flavobacteriia</taxon>
        <taxon>Flavobacteriales</taxon>
        <taxon>Flavobacteriaceae</taxon>
        <taxon>Flavobacterium</taxon>
    </lineage>
</organism>